<organism evidence="4 5">
    <name type="scientific">Inquilinus limosus MP06</name>
    <dbReference type="NCBI Taxonomy" id="1398085"/>
    <lineage>
        <taxon>Bacteria</taxon>
        <taxon>Pseudomonadati</taxon>
        <taxon>Pseudomonadota</taxon>
        <taxon>Alphaproteobacteria</taxon>
        <taxon>Rhodospirillales</taxon>
        <taxon>Rhodospirillaceae</taxon>
        <taxon>Inquilinus</taxon>
    </lineage>
</organism>
<evidence type="ECO:0000313" key="5">
    <source>
        <dbReference type="Proteomes" id="UP000029995"/>
    </source>
</evidence>
<dbReference type="CDD" id="cd13585">
    <property type="entry name" value="PBP2_TMBP_like"/>
    <property type="match status" value="1"/>
</dbReference>
<dbReference type="GO" id="GO:0042597">
    <property type="term" value="C:periplasmic space"/>
    <property type="evidence" value="ECO:0007669"/>
    <property type="project" value="UniProtKB-SubCell"/>
</dbReference>
<reference evidence="4 5" key="1">
    <citation type="submission" date="2014-01" db="EMBL/GenBank/DDBJ databases">
        <title>Genome sequence determination for a cystic fibrosis isolate, Inquilinus limosus.</title>
        <authorList>
            <person name="Pino M."/>
            <person name="Di Conza J."/>
            <person name="Gutkind G."/>
        </authorList>
    </citation>
    <scope>NUCLEOTIDE SEQUENCE [LARGE SCALE GENOMIC DNA]</scope>
    <source>
        <strain evidence="4 5">MP06</strain>
    </source>
</reference>
<protein>
    <recommendedName>
        <fullName evidence="6">Sugar ABC transporter substrate-binding protein</fullName>
    </recommendedName>
</protein>
<comment type="similarity">
    <text evidence="2">Belongs to the bacterial solute-binding protein 1 family.</text>
</comment>
<name>A0A0A0D5Q8_9PROT</name>
<dbReference type="EMBL" id="JANX01000213">
    <property type="protein sequence ID" value="KGM33193.1"/>
    <property type="molecule type" value="Genomic_DNA"/>
</dbReference>
<comment type="caution">
    <text evidence="4">The sequence shown here is derived from an EMBL/GenBank/DDBJ whole genome shotgun (WGS) entry which is preliminary data.</text>
</comment>
<dbReference type="AlphaFoldDB" id="A0A0A0D5Q8"/>
<keyword evidence="3" id="KW-0732">Signal</keyword>
<evidence type="ECO:0000313" key="4">
    <source>
        <dbReference type="EMBL" id="KGM33193.1"/>
    </source>
</evidence>
<evidence type="ECO:0000256" key="1">
    <source>
        <dbReference type="ARBA" id="ARBA00004418"/>
    </source>
</evidence>
<dbReference type="Pfam" id="PF01547">
    <property type="entry name" value="SBP_bac_1"/>
    <property type="match status" value="1"/>
</dbReference>
<proteinExistence type="inferred from homology"/>
<gene>
    <name evidence="4" type="ORF">P409_17150</name>
</gene>
<dbReference type="InterPro" id="IPR006059">
    <property type="entry name" value="SBP"/>
</dbReference>
<dbReference type="RefSeq" id="WP_034839970.1">
    <property type="nucleotide sequence ID" value="NZ_JANX01000213.1"/>
</dbReference>
<dbReference type="Proteomes" id="UP000029995">
    <property type="component" value="Unassembled WGS sequence"/>
</dbReference>
<evidence type="ECO:0000256" key="3">
    <source>
        <dbReference type="SAM" id="SignalP"/>
    </source>
</evidence>
<dbReference type="InterPro" id="IPR050490">
    <property type="entry name" value="Bact_solute-bd_prot1"/>
</dbReference>
<evidence type="ECO:0008006" key="6">
    <source>
        <dbReference type="Google" id="ProtNLM"/>
    </source>
</evidence>
<feature type="signal peptide" evidence="3">
    <location>
        <begin position="1"/>
        <end position="21"/>
    </location>
</feature>
<dbReference type="Gene3D" id="3.40.190.10">
    <property type="entry name" value="Periplasmic binding protein-like II"/>
    <property type="match status" value="1"/>
</dbReference>
<dbReference type="PANTHER" id="PTHR43649">
    <property type="entry name" value="ARABINOSE-BINDING PROTEIN-RELATED"/>
    <property type="match status" value="1"/>
</dbReference>
<accession>A0A0A0D5Q8</accession>
<dbReference type="PANTHER" id="PTHR43649:SF12">
    <property type="entry name" value="DIACETYLCHITOBIOSE BINDING PROTEIN DASA"/>
    <property type="match status" value="1"/>
</dbReference>
<comment type="subcellular location">
    <subcellularLocation>
        <location evidence="1">Periplasm</location>
    </subcellularLocation>
</comment>
<dbReference type="OrthoDB" id="9805950at2"/>
<dbReference type="SUPFAM" id="SSF53850">
    <property type="entry name" value="Periplasmic binding protein-like II"/>
    <property type="match status" value="1"/>
</dbReference>
<evidence type="ECO:0000256" key="2">
    <source>
        <dbReference type="ARBA" id="ARBA00008520"/>
    </source>
</evidence>
<feature type="chain" id="PRO_5001968368" description="Sugar ABC transporter substrate-binding protein" evidence="3">
    <location>
        <begin position="22"/>
        <end position="416"/>
    </location>
</feature>
<sequence>MRLTKIALMLAGLLLALPAVAEPVTLRFWVAWDPAQPDARAMQAQIAAFEQAHPDIRIETQNIAFGALHDKLVTAVAGGDAPDISWGLAEWFGELYRMGALLDLTPYTADWPGRDGIYPNVIEALTIDGKLMAMPHYLGIRALLYHEEMLKKAGIAEPPKSWDELIAASQKIKAATGQHGFGIAGTGVRAPQELVMYLAQNDVAIARRQPDGGYKNSWADDQAELARATEVLAFYRRLLDEGAIQPEAAGWGWEQEDSNFALGKYAMAVDGAWMQSRAQQNPEAMADVKVAPPPFKLKPATFFEINPFFLYKSTQHPKEAWTFAAFMTGRDYQAAGRPTTSIRKDVVSPGVWGEGFSSLAPTGVVFPPVALGQITRAMEESIGRVLLKKEDPAEVAAWLGKQVNRALRQSGELSSS</sequence>